<dbReference type="Gene3D" id="3.20.20.70">
    <property type="entry name" value="Aldolase class I"/>
    <property type="match status" value="1"/>
</dbReference>
<dbReference type="eggNOG" id="COG3589">
    <property type="taxonomic scope" value="Bacteria"/>
</dbReference>
<comment type="caution">
    <text evidence="3">The sequence shown here is derived from an EMBL/GenBank/DDBJ whole genome shotgun (WGS) entry which is preliminary data.</text>
</comment>
<evidence type="ECO:0008006" key="5">
    <source>
        <dbReference type="Google" id="ProtNLM"/>
    </source>
</evidence>
<evidence type="ECO:0000259" key="1">
    <source>
        <dbReference type="Pfam" id="PF05913"/>
    </source>
</evidence>
<dbReference type="EMBL" id="AAXG02000029">
    <property type="protein sequence ID" value="EDM98903.1"/>
    <property type="molecule type" value="Genomic_DNA"/>
</dbReference>
<evidence type="ECO:0000313" key="4">
    <source>
        <dbReference type="Proteomes" id="UP000003639"/>
    </source>
</evidence>
<dbReference type="InterPro" id="IPR043797">
    <property type="entry name" value="MupG_N"/>
</dbReference>
<dbReference type="Gene3D" id="2.40.100.10">
    <property type="entry name" value="Cyclophilin-like"/>
    <property type="match status" value="1"/>
</dbReference>
<reference evidence="3 4" key="1">
    <citation type="submission" date="2007-04" db="EMBL/GenBank/DDBJ databases">
        <authorList>
            <person name="Fulton L."/>
            <person name="Clifton S."/>
            <person name="Fulton B."/>
            <person name="Xu J."/>
            <person name="Minx P."/>
            <person name="Pepin K.H."/>
            <person name="Johnson M."/>
            <person name="Thiruvilangam P."/>
            <person name="Bhonagiri V."/>
            <person name="Nash W.E."/>
            <person name="Mardis E.R."/>
            <person name="Wilson R.K."/>
        </authorList>
    </citation>
    <scope>NUCLEOTIDE SEQUENCE [LARGE SCALE GENOMIC DNA]</scope>
    <source>
        <strain evidence="3 4">ATCC 29799</strain>
    </source>
</reference>
<dbReference type="AlphaFoldDB" id="A6NYD7"/>
<reference evidence="3 4" key="2">
    <citation type="submission" date="2007-06" db="EMBL/GenBank/DDBJ databases">
        <title>Draft genome sequence of Pseudoflavonifractor capillosus ATCC 29799.</title>
        <authorList>
            <person name="Sudarsanam P."/>
            <person name="Ley R."/>
            <person name="Guruge J."/>
            <person name="Turnbaugh P.J."/>
            <person name="Mahowald M."/>
            <person name="Liep D."/>
            <person name="Gordon J."/>
        </authorList>
    </citation>
    <scope>NUCLEOTIDE SEQUENCE [LARGE SCALE GENOMIC DNA]</scope>
    <source>
        <strain evidence="3 4">ATCC 29799</strain>
    </source>
</reference>
<dbReference type="STRING" id="411467.BACCAP_03237"/>
<dbReference type="InterPro" id="IPR043894">
    <property type="entry name" value="MupG_C"/>
</dbReference>
<evidence type="ECO:0000313" key="3">
    <source>
        <dbReference type="EMBL" id="EDM98903.1"/>
    </source>
</evidence>
<organism evidence="3 4">
    <name type="scientific">Pseudoflavonifractor capillosus ATCC 29799</name>
    <dbReference type="NCBI Taxonomy" id="411467"/>
    <lineage>
        <taxon>Bacteria</taxon>
        <taxon>Bacillati</taxon>
        <taxon>Bacillota</taxon>
        <taxon>Clostridia</taxon>
        <taxon>Eubacteriales</taxon>
        <taxon>Oscillospiraceae</taxon>
        <taxon>Pseudoflavonifractor</taxon>
    </lineage>
</organism>
<dbReference type="InterPro" id="IPR017853">
    <property type="entry name" value="GH"/>
</dbReference>
<proteinExistence type="predicted"/>
<gene>
    <name evidence="3" type="ORF">BACCAP_03237</name>
</gene>
<evidence type="ECO:0000259" key="2">
    <source>
        <dbReference type="Pfam" id="PF19200"/>
    </source>
</evidence>
<dbReference type="InterPro" id="IPR013785">
    <property type="entry name" value="Aldolase_TIM"/>
</dbReference>
<dbReference type="InterPro" id="IPR008589">
    <property type="entry name" value="MupG"/>
</dbReference>
<dbReference type="InterPro" id="IPR029000">
    <property type="entry name" value="Cyclophilin-like_dom_sf"/>
</dbReference>
<name>A6NYD7_9FIRM</name>
<keyword evidence="4" id="KW-1185">Reference proteome</keyword>
<dbReference type="Proteomes" id="UP000003639">
    <property type="component" value="Unassembled WGS sequence"/>
</dbReference>
<dbReference type="SUPFAM" id="SSF51445">
    <property type="entry name" value="(Trans)glycosidases"/>
    <property type="match status" value="1"/>
</dbReference>
<dbReference type="PANTHER" id="PTHR38435:SF2">
    <property type="entry name" value="DUF871 DOMAIN-CONTAINING PROTEIN"/>
    <property type="match status" value="1"/>
</dbReference>
<feature type="domain" description="6-phospho-N-acetylmuramidase C-terminal" evidence="1">
    <location>
        <begin position="267"/>
        <end position="360"/>
    </location>
</feature>
<sequence length="368" mass="39764">MNAGISLYPDFMDEAALDRYVREAAGLGFRHVFLSLILEELHFAGAAGPDSPLFDRAMARCHAAGMTVTADINPEVMEGFGSPEEAVAALKRRGVDILRADSALDETVLAALAHSGMGIELNAADLDASTPKGRGKADREIRRLLDSLPAETVRACFNFYPRTGSGLSLDRVRQTTAFLHTYGIHTAAFVSSLTAPPVLHAHGRGVCTAECLRDVPPEIAAAVLRCCGIDEVLFGDLTASHAELAALAGCCRDEVLSVPVVFCRDCPEELRKQLTGVTLSNREDSPEYILRATATRGISVPPFRTGPRPRFSVTADNSRSAQYQGEIQIMLRDMPACEEASVIGFVHPDAHVLLPFLTDYRLAFRLIG</sequence>
<protein>
    <recommendedName>
        <fullName evidence="5">Outer surface protein</fullName>
    </recommendedName>
</protein>
<feature type="domain" description="6-phospho-N-acetylmuramidase N-terminal" evidence="2">
    <location>
        <begin position="4"/>
        <end position="248"/>
    </location>
</feature>
<dbReference type="Pfam" id="PF05913">
    <property type="entry name" value="MupG_C"/>
    <property type="match status" value="1"/>
</dbReference>
<dbReference type="OrthoDB" id="5809921at2"/>
<dbReference type="RefSeq" id="WP_006573744.1">
    <property type="nucleotide sequence ID" value="NZ_AAXG02000029.1"/>
</dbReference>
<dbReference type="PANTHER" id="PTHR38435">
    <property type="match status" value="1"/>
</dbReference>
<dbReference type="Pfam" id="PF19200">
    <property type="entry name" value="MupG_N"/>
    <property type="match status" value="1"/>
</dbReference>
<dbReference type="SUPFAM" id="SSF50891">
    <property type="entry name" value="Cyclophilin-like"/>
    <property type="match status" value="1"/>
</dbReference>
<accession>A6NYD7</accession>